<keyword evidence="4 9" id="KW-0812">Transmembrane</keyword>
<organism evidence="10 11">
    <name type="scientific">Vulcanimicrobium alpinum</name>
    <dbReference type="NCBI Taxonomy" id="3016050"/>
    <lineage>
        <taxon>Bacteria</taxon>
        <taxon>Bacillati</taxon>
        <taxon>Vulcanimicrobiota</taxon>
        <taxon>Vulcanimicrobiia</taxon>
        <taxon>Vulcanimicrobiales</taxon>
        <taxon>Vulcanimicrobiaceae</taxon>
        <taxon>Vulcanimicrobium</taxon>
    </lineage>
</organism>
<dbReference type="PANTHER" id="PTHR11795:SF445">
    <property type="entry name" value="AMINO ACID ABC TRANSPORTER PERMEASE PROTEIN"/>
    <property type="match status" value="1"/>
</dbReference>
<protein>
    <submittedName>
        <fullName evidence="10">Branched-chain amino acid ABC transporter permease</fullName>
    </submittedName>
</protein>
<feature type="transmembrane region" description="Helical" evidence="9">
    <location>
        <begin position="92"/>
        <end position="115"/>
    </location>
</feature>
<evidence type="ECO:0000256" key="7">
    <source>
        <dbReference type="ARBA" id="ARBA00023136"/>
    </source>
</evidence>
<dbReference type="EMBL" id="AP025523">
    <property type="protein sequence ID" value="BDE06723.1"/>
    <property type="molecule type" value="Genomic_DNA"/>
</dbReference>
<dbReference type="InterPro" id="IPR001851">
    <property type="entry name" value="ABC_transp_permease"/>
</dbReference>
<dbReference type="CDD" id="cd06582">
    <property type="entry name" value="TM_PBP1_LivH_like"/>
    <property type="match status" value="1"/>
</dbReference>
<keyword evidence="2" id="KW-0813">Transport</keyword>
<evidence type="ECO:0000256" key="1">
    <source>
        <dbReference type="ARBA" id="ARBA00004651"/>
    </source>
</evidence>
<dbReference type="RefSeq" id="WP_317994373.1">
    <property type="nucleotide sequence ID" value="NZ_AP025523.1"/>
</dbReference>
<dbReference type="Pfam" id="PF02653">
    <property type="entry name" value="BPD_transp_2"/>
    <property type="match status" value="1"/>
</dbReference>
<evidence type="ECO:0000256" key="4">
    <source>
        <dbReference type="ARBA" id="ARBA00022692"/>
    </source>
</evidence>
<evidence type="ECO:0000256" key="3">
    <source>
        <dbReference type="ARBA" id="ARBA00022475"/>
    </source>
</evidence>
<dbReference type="GO" id="GO:0006865">
    <property type="term" value="P:amino acid transport"/>
    <property type="evidence" value="ECO:0007669"/>
    <property type="project" value="UniProtKB-KW"/>
</dbReference>
<evidence type="ECO:0000313" key="11">
    <source>
        <dbReference type="Proteomes" id="UP001317532"/>
    </source>
</evidence>
<feature type="transmembrane region" description="Helical" evidence="9">
    <location>
        <begin position="221"/>
        <end position="250"/>
    </location>
</feature>
<sequence length="297" mass="31188">MHLLAQDLVNGILAGGILAVVALGFSLVWGIMNIINLAHGAYIMLGAYVTYQLFASFHVDPFLSLPVSFVVLFALGYLIQRYIINWVARAPVLTTFLLTFGLSLLLVNIALLIWTGDTRGVTPPYSGTNFTLAGITIPWVKLYTLGAALAITAAMQIWLTRSKTGRAIRATSMDIGAAQLTGVRVTQIYAIVYGLGAGLAGVAGTLVSLSYSLNPTMGQPFLIKAFVVCVLGGLGSVEGALVGGLTYGIVEAFASQIDFTIGSQHVSGTGLQDAVALIVLLIVLIVRPTGIMGRATA</sequence>
<dbReference type="KEGG" id="vab:WPS_19990"/>
<feature type="transmembrane region" description="Helical" evidence="9">
    <location>
        <begin position="271"/>
        <end position="291"/>
    </location>
</feature>
<feature type="transmembrane region" description="Helical" evidence="9">
    <location>
        <begin position="63"/>
        <end position="80"/>
    </location>
</feature>
<keyword evidence="5" id="KW-0029">Amino-acid transport</keyword>
<reference evidence="10 11" key="1">
    <citation type="journal article" date="2022" name="ISME Commun">
        <title>Vulcanimicrobium alpinus gen. nov. sp. nov., the first cultivated representative of the candidate phylum 'Eremiobacterota', is a metabolically versatile aerobic anoxygenic phototroph.</title>
        <authorList>
            <person name="Yabe S."/>
            <person name="Muto K."/>
            <person name="Abe K."/>
            <person name="Yokota A."/>
            <person name="Staudigel H."/>
            <person name="Tebo B.M."/>
        </authorList>
    </citation>
    <scope>NUCLEOTIDE SEQUENCE [LARGE SCALE GENOMIC DNA]</scope>
    <source>
        <strain evidence="10 11">WC8-2</strain>
    </source>
</reference>
<evidence type="ECO:0000256" key="2">
    <source>
        <dbReference type="ARBA" id="ARBA00022448"/>
    </source>
</evidence>
<comment type="subcellular location">
    <subcellularLocation>
        <location evidence="1">Cell membrane</location>
        <topology evidence="1">Multi-pass membrane protein</topology>
    </subcellularLocation>
</comment>
<feature type="transmembrane region" description="Helical" evidence="9">
    <location>
        <begin position="135"/>
        <end position="159"/>
    </location>
</feature>
<name>A0AAN1XWL2_UNVUL</name>
<dbReference type="InterPro" id="IPR052157">
    <property type="entry name" value="BCAA_transport_permease"/>
</dbReference>
<dbReference type="Proteomes" id="UP001317532">
    <property type="component" value="Chromosome"/>
</dbReference>
<keyword evidence="11" id="KW-1185">Reference proteome</keyword>
<dbReference type="AlphaFoldDB" id="A0AAN1XWL2"/>
<feature type="transmembrane region" description="Helical" evidence="9">
    <location>
        <begin position="188"/>
        <end position="209"/>
    </location>
</feature>
<keyword evidence="6 9" id="KW-1133">Transmembrane helix</keyword>
<evidence type="ECO:0000256" key="8">
    <source>
        <dbReference type="ARBA" id="ARBA00037998"/>
    </source>
</evidence>
<evidence type="ECO:0000256" key="6">
    <source>
        <dbReference type="ARBA" id="ARBA00022989"/>
    </source>
</evidence>
<proteinExistence type="inferred from homology"/>
<keyword evidence="7 9" id="KW-0472">Membrane</keyword>
<accession>A0AAN1XWL2</accession>
<evidence type="ECO:0000313" key="10">
    <source>
        <dbReference type="EMBL" id="BDE06723.1"/>
    </source>
</evidence>
<dbReference type="GO" id="GO:0022857">
    <property type="term" value="F:transmembrane transporter activity"/>
    <property type="evidence" value="ECO:0007669"/>
    <property type="project" value="InterPro"/>
</dbReference>
<dbReference type="PANTHER" id="PTHR11795">
    <property type="entry name" value="BRANCHED-CHAIN AMINO ACID TRANSPORT SYSTEM PERMEASE PROTEIN LIVH"/>
    <property type="match status" value="1"/>
</dbReference>
<feature type="transmembrane region" description="Helical" evidence="9">
    <location>
        <begin position="12"/>
        <end position="32"/>
    </location>
</feature>
<gene>
    <name evidence="10" type="ORF">WPS_19990</name>
</gene>
<evidence type="ECO:0000256" key="5">
    <source>
        <dbReference type="ARBA" id="ARBA00022970"/>
    </source>
</evidence>
<keyword evidence="3" id="KW-1003">Cell membrane</keyword>
<dbReference type="GO" id="GO:0005886">
    <property type="term" value="C:plasma membrane"/>
    <property type="evidence" value="ECO:0007669"/>
    <property type="project" value="UniProtKB-SubCell"/>
</dbReference>
<comment type="similarity">
    <text evidence="8">Belongs to the binding-protein-dependent transport system permease family. LivHM subfamily.</text>
</comment>
<evidence type="ECO:0000256" key="9">
    <source>
        <dbReference type="SAM" id="Phobius"/>
    </source>
</evidence>